<sequence length="257" mass="28446">MEIETSNRGKVDMMLAGIDLAWKNEKNPTAVSIGELSGHHLNVTGIHPALSGLNELKSIILLQEELYGVAIDAPLVMQNSFGQRHCERQVSVDFGGRGASCHSSNLERYPNPAGVELSRHLESLGFEHLRHADNGKFQIECYPHPAIIEIFSLPKRLAYKKGPTDAKKQGQVILSNYIKALGRSNVISLSIIDEFQTYLDHSYIRSLSGEALKTNEDVLDSIICVYIAALFSHSVPHKCYGSVEDGYIYVPKQPCVN</sequence>
<dbReference type="Proteomes" id="UP001375370">
    <property type="component" value="Chromosome"/>
</dbReference>
<dbReference type="PIRSF" id="PIRSF018008">
    <property type="entry name" value="UCP018008"/>
    <property type="match status" value="1"/>
</dbReference>
<organism evidence="1 2">
    <name type="scientific">Candidatus Dehalogenimonas loeffleri</name>
    <dbReference type="NCBI Taxonomy" id="3127115"/>
    <lineage>
        <taxon>Bacteria</taxon>
        <taxon>Bacillati</taxon>
        <taxon>Chloroflexota</taxon>
        <taxon>Dehalococcoidia</taxon>
        <taxon>Dehalococcoidales</taxon>
        <taxon>Dehalococcoidaceae</taxon>
        <taxon>Dehalogenimonas</taxon>
    </lineage>
</organism>
<accession>A0ABZ2J7D5</accession>
<dbReference type="InterPro" id="IPR008306">
    <property type="entry name" value="UCP018008"/>
</dbReference>
<evidence type="ECO:0000313" key="1">
    <source>
        <dbReference type="EMBL" id="WWX26188.1"/>
    </source>
</evidence>
<dbReference type="EMBL" id="CP146612">
    <property type="protein sequence ID" value="WWX26188.1"/>
    <property type="molecule type" value="Genomic_DNA"/>
</dbReference>
<dbReference type="InterPro" id="IPR007362">
    <property type="entry name" value="DUF429"/>
</dbReference>
<gene>
    <name evidence="1" type="ORF">V8247_04245</name>
</gene>
<protein>
    <submittedName>
        <fullName evidence="1">DUF429 domain-containing protein</fullName>
    </submittedName>
</protein>
<name>A0ABZ2J7D5_9CHLR</name>
<dbReference type="RefSeq" id="WP_338739111.1">
    <property type="nucleotide sequence ID" value="NZ_CP146612.1"/>
</dbReference>
<keyword evidence="2" id="KW-1185">Reference proteome</keyword>
<evidence type="ECO:0000313" key="2">
    <source>
        <dbReference type="Proteomes" id="UP001375370"/>
    </source>
</evidence>
<reference evidence="1 2" key="1">
    <citation type="submission" date="2024-03" db="EMBL/GenBank/DDBJ databases">
        <title>A Dehalogenimonas Isolated from Estuarine Sediments Dihaloeliminates Chlorinated Alkanes.</title>
        <authorList>
            <person name="Yang Y."/>
            <person name="Wang H."/>
        </authorList>
    </citation>
    <scope>NUCLEOTIDE SEQUENCE [LARGE SCALE GENOMIC DNA]</scope>
    <source>
        <strain evidence="1 2">W</strain>
    </source>
</reference>
<proteinExistence type="predicted"/>
<dbReference type="Pfam" id="PF04250">
    <property type="entry name" value="DUF429"/>
    <property type="match status" value="1"/>
</dbReference>